<keyword evidence="6 17" id="KW-0436">Ligase</keyword>
<evidence type="ECO:0000256" key="14">
    <source>
        <dbReference type="ARBA" id="ARBA00042242"/>
    </source>
</evidence>
<keyword evidence="11" id="KW-0460">Magnesium</keyword>
<comment type="catalytic activity">
    <reaction evidence="17">
        <text>5-phospho-beta-D-ribosylamine + glycine + ATP = N(1)-(5-phospho-beta-D-ribosyl)glycinamide + ADP + phosphate + H(+)</text>
        <dbReference type="Rhea" id="RHEA:17453"/>
        <dbReference type="ChEBI" id="CHEBI:15378"/>
        <dbReference type="ChEBI" id="CHEBI:30616"/>
        <dbReference type="ChEBI" id="CHEBI:43474"/>
        <dbReference type="ChEBI" id="CHEBI:57305"/>
        <dbReference type="ChEBI" id="CHEBI:58681"/>
        <dbReference type="ChEBI" id="CHEBI:143788"/>
        <dbReference type="ChEBI" id="CHEBI:456216"/>
        <dbReference type="EC" id="6.3.4.13"/>
    </reaction>
</comment>
<dbReference type="PANTHER" id="PTHR43472">
    <property type="entry name" value="PHOSPHORIBOSYLAMINE--GLYCINE LIGASE"/>
    <property type="match status" value="1"/>
</dbReference>
<dbReference type="GO" id="GO:0005524">
    <property type="term" value="F:ATP binding"/>
    <property type="evidence" value="ECO:0007669"/>
    <property type="project" value="UniProtKB-UniRule"/>
</dbReference>
<protein>
    <recommendedName>
        <fullName evidence="5 17">Phosphoribosylamine--glycine ligase</fullName>
        <ecNumber evidence="4 17">6.3.4.13</ecNumber>
    </recommendedName>
    <alternativeName>
        <fullName evidence="16 17">GARS</fullName>
    </alternativeName>
    <alternativeName>
        <fullName evidence="14 17">Glycinamide ribonucleotide synthetase</fullName>
    </alternativeName>
    <alternativeName>
        <fullName evidence="15 17">Phosphoribosylglycinamide synthetase</fullName>
    </alternativeName>
</protein>
<dbReference type="Gene3D" id="3.40.50.20">
    <property type="match status" value="1"/>
</dbReference>
<evidence type="ECO:0000256" key="19">
    <source>
        <dbReference type="SAM" id="MobiDB-lite"/>
    </source>
</evidence>
<dbReference type="EC" id="6.3.4.13" evidence="4 17"/>
<dbReference type="SUPFAM" id="SSF51246">
    <property type="entry name" value="Rudiment single hybrid motif"/>
    <property type="match status" value="1"/>
</dbReference>
<dbReference type="PROSITE" id="PS00184">
    <property type="entry name" value="GARS"/>
    <property type="match status" value="1"/>
</dbReference>
<dbReference type="InterPro" id="IPR016185">
    <property type="entry name" value="PreATP-grasp_dom_sf"/>
</dbReference>
<dbReference type="FunFam" id="3.40.50.20:FF:000006">
    <property type="entry name" value="Phosphoribosylamine--glycine ligase, chloroplastic"/>
    <property type="match status" value="1"/>
</dbReference>
<feature type="compositionally biased region" description="Basic and acidic residues" evidence="19">
    <location>
        <begin position="218"/>
        <end position="227"/>
    </location>
</feature>
<evidence type="ECO:0000256" key="2">
    <source>
        <dbReference type="ARBA" id="ARBA00001946"/>
    </source>
</evidence>
<dbReference type="Gene3D" id="3.30.1490.20">
    <property type="entry name" value="ATP-grasp fold, A domain"/>
    <property type="match status" value="1"/>
</dbReference>
<dbReference type="SMART" id="SM01209">
    <property type="entry name" value="GARS_A"/>
    <property type="match status" value="1"/>
</dbReference>
<evidence type="ECO:0000256" key="3">
    <source>
        <dbReference type="ARBA" id="ARBA00005174"/>
    </source>
</evidence>
<evidence type="ECO:0000313" key="21">
    <source>
        <dbReference type="EMBL" id="ADE16493.1"/>
    </source>
</evidence>
<evidence type="ECO:0000259" key="20">
    <source>
        <dbReference type="PROSITE" id="PS50975"/>
    </source>
</evidence>
<dbReference type="FunFam" id="3.30.470.20:FF:000031">
    <property type="entry name" value="Phosphoribosylamine--glycine ligase"/>
    <property type="match status" value="1"/>
</dbReference>
<evidence type="ECO:0000256" key="15">
    <source>
        <dbReference type="ARBA" id="ARBA00042864"/>
    </source>
</evidence>
<dbReference type="Pfam" id="PF01071">
    <property type="entry name" value="GARS_A"/>
    <property type="match status" value="1"/>
</dbReference>
<evidence type="ECO:0000256" key="16">
    <source>
        <dbReference type="ARBA" id="ARBA00079592"/>
    </source>
</evidence>
<dbReference type="InterPro" id="IPR011761">
    <property type="entry name" value="ATP-grasp"/>
</dbReference>
<keyword evidence="12" id="KW-0464">Manganese</keyword>
<evidence type="ECO:0000256" key="17">
    <source>
        <dbReference type="HAMAP-Rule" id="MF_00138"/>
    </source>
</evidence>
<dbReference type="SUPFAM" id="SSF52440">
    <property type="entry name" value="PreATP-grasp domain"/>
    <property type="match status" value="1"/>
</dbReference>
<dbReference type="InterPro" id="IPR020562">
    <property type="entry name" value="PRibGlycinamide_synth_N"/>
</dbReference>
<proteinExistence type="inferred from homology"/>
<dbReference type="InterPro" id="IPR037123">
    <property type="entry name" value="PRibGlycinamide_synth_C_sf"/>
</dbReference>
<evidence type="ECO:0000256" key="6">
    <source>
        <dbReference type="ARBA" id="ARBA00022598"/>
    </source>
</evidence>
<dbReference type="STRING" id="472759.Nhal_3466"/>
<accession>D5C1E1</accession>
<evidence type="ECO:0000256" key="12">
    <source>
        <dbReference type="ARBA" id="ARBA00023211"/>
    </source>
</evidence>
<dbReference type="Pfam" id="PF02843">
    <property type="entry name" value="GARS_C"/>
    <property type="match status" value="1"/>
</dbReference>
<reference evidence="22" key="1">
    <citation type="submission" date="2010-04" db="EMBL/GenBank/DDBJ databases">
        <title>Complete genome sequence of Nitrosococcus halophilus Nc4, a salt-adapted, aerobic obligate ammonia-oxidizing sulfur purple bacterium.</title>
        <authorList>
            <consortium name="US DOE Joint Genome Institute"/>
            <person name="Campbell M.A."/>
            <person name="Malfatti S.A."/>
            <person name="Chain P.S.G."/>
            <person name="Heidelberg J.F."/>
            <person name="Ward B.B."/>
            <person name="Klotz M.G."/>
        </authorList>
    </citation>
    <scope>NUCLEOTIDE SEQUENCE [LARGE SCALE GENOMIC DNA]</scope>
    <source>
        <strain evidence="22">Nc4</strain>
    </source>
</reference>
<comment type="cofactor">
    <cofactor evidence="2">
        <name>Mg(2+)</name>
        <dbReference type="ChEBI" id="CHEBI:18420"/>
    </cofactor>
</comment>
<dbReference type="InterPro" id="IPR020559">
    <property type="entry name" value="PRibGlycinamide_synth_CS"/>
</dbReference>
<evidence type="ECO:0000256" key="10">
    <source>
        <dbReference type="ARBA" id="ARBA00022840"/>
    </source>
</evidence>
<dbReference type="FunFam" id="3.90.600.10:FF:000001">
    <property type="entry name" value="Trifunctional purine biosynthetic protein adenosine-3"/>
    <property type="match status" value="1"/>
</dbReference>
<dbReference type="UniPathway" id="UPA00074">
    <property type="reaction ID" value="UER00125"/>
</dbReference>
<keyword evidence="9 17" id="KW-0658">Purine biosynthesis</keyword>
<keyword evidence="22" id="KW-1185">Reference proteome</keyword>
<dbReference type="HOGENOM" id="CLU_027420_3_1_6"/>
<evidence type="ECO:0000256" key="18">
    <source>
        <dbReference type="PROSITE-ProRule" id="PRU00409"/>
    </source>
</evidence>
<comment type="cofactor">
    <cofactor evidence="1">
        <name>Mn(2+)</name>
        <dbReference type="ChEBI" id="CHEBI:29035"/>
    </cofactor>
</comment>
<feature type="domain" description="ATP-grasp" evidence="20">
    <location>
        <begin position="114"/>
        <end position="321"/>
    </location>
</feature>
<dbReference type="SUPFAM" id="SSF56059">
    <property type="entry name" value="Glutathione synthetase ATP-binding domain-like"/>
    <property type="match status" value="1"/>
</dbReference>
<evidence type="ECO:0000256" key="7">
    <source>
        <dbReference type="ARBA" id="ARBA00022723"/>
    </source>
</evidence>
<dbReference type="GO" id="GO:0006189">
    <property type="term" value="P:'de novo' IMP biosynthetic process"/>
    <property type="evidence" value="ECO:0007669"/>
    <property type="project" value="UniProtKB-UniRule"/>
</dbReference>
<dbReference type="NCBIfam" id="TIGR00877">
    <property type="entry name" value="purD"/>
    <property type="match status" value="1"/>
</dbReference>
<dbReference type="Gene3D" id="3.30.470.20">
    <property type="entry name" value="ATP-grasp fold, B domain"/>
    <property type="match status" value="1"/>
</dbReference>
<dbReference type="FunFam" id="3.30.1490.20:FF:000006">
    <property type="entry name" value="phosphoribosylamine--glycine ligase, chloroplastic-like"/>
    <property type="match status" value="1"/>
</dbReference>
<dbReference type="EMBL" id="CP001798">
    <property type="protein sequence ID" value="ADE16493.1"/>
    <property type="molecule type" value="Genomic_DNA"/>
</dbReference>
<keyword evidence="10 18" id="KW-0067">ATP-binding</keyword>
<keyword evidence="7" id="KW-0479">Metal-binding</keyword>
<organism evidence="21 22">
    <name type="scientific">Nitrosococcus halophilus (strain Nc4)</name>
    <dbReference type="NCBI Taxonomy" id="472759"/>
    <lineage>
        <taxon>Bacteria</taxon>
        <taxon>Pseudomonadati</taxon>
        <taxon>Pseudomonadota</taxon>
        <taxon>Gammaproteobacteria</taxon>
        <taxon>Chromatiales</taxon>
        <taxon>Chromatiaceae</taxon>
        <taxon>Nitrosococcus</taxon>
    </lineage>
</organism>
<evidence type="ECO:0000313" key="22">
    <source>
        <dbReference type="Proteomes" id="UP000001844"/>
    </source>
</evidence>
<evidence type="ECO:0000256" key="5">
    <source>
        <dbReference type="ARBA" id="ARBA00020605"/>
    </source>
</evidence>
<comment type="pathway">
    <text evidence="3 17">Purine metabolism; IMP biosynthesis via de novo pathway; N(1)-(5-phospho-D-ribosyl)glycinamide from 5-phospho-alpha-D-ribose 1-diphosphate: step 2/2.</text>
</comment>
<dbReference type="GO" id="GO:0009113">
    <property type="term" value="P:purine nucleobase biosynthetic process"/>
    <property type="evidence" value="ECO:0007669"/>
    <property type="project" value="InterPro"/>
</dbReference>
<evidence type="ECO:0000256" key="13">
    <source>
        <dbReference type="ARBA" id="ARBA00038345"/>
    </source>
</evidence>
<dbReference type="SMART" id="SM01210">
    <property type="entry name" value="GARS_C"/>
    <property type="match status" value="1"/>
</dbReference>
<evidence type="ECO:0000256" key="9">
    <source>
        <dbReference type="ARBA" id="ARBA00022755"/>
    </source>
</evidence>
<dbReference type="PROSITE" id="PS50975">
    <property type="entry name" value="ATP_GRASP"/>
    <property type="match status" value="1"/>
</dbReference>
<dbReference type="Pfam" id="PF02844">
    <property type="entry name" value="GARS_N"/>
    <property type="match status" value="1"/>
</dbReference>
<dbReference type="InterPro" id="IPR013815">
    <property type="entry name" value="ATP_grasp_subdomain_1"/>
</dbReference>
<dbReference type="Gene3D" id="3.90.600.10">
    <property type="entry name" value="Phosphoribosylglycinamide synthetase, C-terminal domain"/>
    <property type="match status" value="1"/>
</dbReference>
<sequence length="442" mass="46943">MVQSNMKVLVIGGGGREHALAWKLAQSPKVDRVYVAPGNAGTALEPKLENVAIKPDNIPALVAFASAEQIGLTVVGPEAPLVLGIVDAFEEAGLGCLGPHREAARLEGAKSFAKDFLMRCGIPTARYRTFSEVESAVAYIKMQGAPIVVKADGLAAGKGVVVAQTEQEAIDAVHGMLAGGAFGEAGRRVVVEEFLRGEEVSFIVLTDGEHILPLASSQDHKARDRGDTGPNTGGMGAYSPAPVVTEAVHKRVMQEVIVPTVRGMAEEGYPYRGFLYAGLMIAEDGSPRVLEYNCRFGDPEAQPIMMRLRSDLVALCQAALEGRLHEVDVTWDSRAALGVVMAAKGYPGSYPVGDPIYGLPAPEREDSKVFHGGTAEKEGRIVTAGGRVLCVCGLGDSVTQAQATAYALVQQITWKEAYYRTDIGYRAVAREAGRVKDPGDPQ</sequence>
<dbReference type="GO" id="GO:0004637">
    <property type="term" value="F:phosphoribosylamine-glycine ligase activity"/>
    <property type="evidence" value="ECO:0007669"/>
    <property type="project" value="UniProtKB-UniRule"/>
</dbReference>
<evidence type="ECO:0000256" key="11">
    <source>
        <dbReference type="ARBA" id="ARBA00022842"/>
    </source>
</evidence>
<dbReference type="HAMAP" id="MF_00138">
    <property type="entry name" value="GARS"/>
    <property type="match status" value="1"/>
</dbReference>
<dbReference type="KEGG" id="nhl:Nhal_3466"/>
<dbReference type="InterPro" id="IPR020560">
    <property type="entry name" value="PRibGlycinamide_synth_C-dom"/>
</dbReference>
<dbReference type="InterPro" id="IPR011054">
    <property type="entry name" value="Rudment_hybrid_motif"/>
</dbReference>
<dbReference type="InterPro" id="IPR020561">
    <property type="entry name" value="PRibGlycinamid_synth_ATP-grasp"/>
</dbReference>
<feature type="region of interest" description="Disordered" evidence="19">
    <location>
        <begin position="218"/>
        <end position="238"/>
    </location>
</feature>
<comment type="similarity">
    <text evidence="13 17">Belongs to the GARS family.</text>
</comment>
<dbReference type="eggNOG" id="COG0151">
    <property type="taxonomic scope" value="Bacteria"/>
</dbReference>
<evidence type="ECO:0000256" key="8">
    <source>
        <dbReference type="ARBA" id="ARBA00022741"/>
    </source>
</evidence>
<dbReference type="PANTHER" id="PTHR43472:SF1">
    <property type="entry name" value="PHOSPHORIBOSYLAMINE--GLYCINE LIGASE, CHLOROPLASTIC"/>
    <property type="match status" value="1"/>
</dbReference>
<name>D5C1E1_NITHN</name>
<keyword evidence="8 18" id="KW-0547">Nucleotide-binding</keyword>
<dbReference type="GO" id="GO:0046872">
    <property type="term" value="F:metal ion binding"/>
    <property type="evidence" value="ECO:0007669"/>
    <property type="project" value="UniProtKB-KW"/>
</dbReference>
<gene>
    <name evidence="17" type="primary">purD</name>
    <name evidence="21" type="ordered locus">Nhal_3466</name>
</gene>
<dbReference type="AlphaFoldDB" id="D5C1E1"/>
<evidence type="ECO:0000256" key="1">
    <source>
        <dbReference type="ARBA" id="ARBA00001936"/>
    </source>
</evidence>
<dbReference type="Proteomes" id="UP000001844">
    <property type="component" value="Chromosome"/>
</dbReference>
<dbReference type="InterPro" id="IPR000115">
    <property type="entry name" value="PRibGlycinamide_synth"/>
</dbReference>
<evidence type="ECO:0000256" key="4">
    <source>
        <dbReference type="ARBA" id="ARBA00013255"/>
    </source>
</evidence>